<reference evidence="3 4" key="1">
    <citation type="submission" date="2019-08" db="EMBL/GenBank/DDBJ databases">
        <title>Deep-cultivation of Planctomycetes and their phenomic and genomic characterization uncovers novel biology.</title>
        <authorList>
            <person name="Wiegand S."/>
            <person name="Jogler M."/>
            <person name="Boedeker C."/>
            <person name="Pinto D."/>
            <person name="Vollmers J."/>
            <person name="Rivas-Marin E."/>
            <person name="Kohn T."/>
            <person name="Peeters S.H."/>
            <person name="Heuer A."/>
            <person name="Rast P."/>
            <person name="Oberbeckmann S."/>
            <person name="Bunk B."/>
            <person name="Jeske O."/>
            <person name="Meyerdierks A."/>
            <person name="Storesund J.E."/>
            <person name="Kallscheuer N."/>
            <person name="Luecker S."/>
            <person name="Lage O.M."/>
            <person name="Pohl T."/>
            <person name="Merkel B.J."/>
            <person name="Hornburger P."/>
            <person name="Mueller R.-W."/>
            <person name="Bruemmer F."/>
            <person name="Labrenz M."/>
            <person name="Spormann A.M."/>
            <person name="Op den Camp H."/>
            <person name="Overmann J."/>
            <person name="Amann R."/>
            <person name="Jetten M.S.M."/>
            <person name="Mascher T."/>
            <person name="Medema M.H."/>
            <person name="Devos D.P."/>
            <person name="Kaster A.-K."/>
            <person name="Ovreas L."/>
            <person name="Rohde M."/>
            <person name="Galperin M.Y."/>
            <person name="Jogler C."/>
        </authorList>
    </citation>
    <scope>NUCLEOTIDE SEQUENCE [LARGE SCALE GENOMIC DNA]</scope>
    <source>
        <strain evidence="3 4">UC8</strain>
    </source>
</reference>
<dbReference type="RefSeq" id="WP_148080637.1">
    <property type="nucleotide sequence ID" value="NZ_CP042914.1"/>
</dbReference>
<evidence type="ECO:0000256" key="2">
    <source>
        <dbReference type="SAM" id="SignalP"/>
    </source>
</evidence>
<name>A0A5B9R0M6_9BACT</name>
<evidence type="ECO:0000313" key="3">
    <source>
        <dbReference type="EMBL" id="QEG43780.1"/>
    </source>
</evidence>
<dbReference type="AlphaFoldDB" id="A0A5B9R0M6"/>
<feature type="chain" id="PRO_5022841786" evidence="2">
    <location>
        <begin position="23"/>
        <end position="209"/>
    </location>
</feature>
<proteinExistence type="predicted"/>
<dbReference type="EMBL" id="CP042914">
    <property type="protein sequence ID" value="QEG43780.1"/>
    <property type="molecule type" value="Genomic_DNA"/>
</dbReference>
<gene>
    <name evidence="3" type="ORF">UC8_58350</name>
</gene>
<keyword evidence="4" id="KW-1185">Reference proteome</keyword>
<keyword evidence="2" id="KW-0732">Signal</keyword>
<accession>A0A5B9R0M6</accession>
<evidence type="ECO:0000313" key="4">
    <source>
        <dbReference type="Proteomes" id="UP000325286"/>
    </source>
</evidence>
<dbReference type="OrthoDB" id="288935at2"/>
<dbReference type="KEGG" id="rul:UC8_58350"/>
<protein>
    <submittedName>
        <fullName evidence="3">Uncharacterized protein</fullName>
    </submittedName>
</protein>
<feature type="signal peptide" evidence="2">
    <location>
        <begin position="1"/>
        <end position="22"/>
    </location>
</feature>
<sequence length="209" mass="22448" precursor="true">MKKFILHSIVLLALAGTTSVSAQQGLAPGGPSAVDGRSQLGGESMYGADRSVHVKDGEFEIPELRAPTIDLSVIGNGRLPDALETPEPNLTEPLPEGPNRSGAWALTAYLWHAPNTFSNPLYFEDVMLERHGQERCKCLTPLTSGARFFATVPMLPYLATVQHPCECNYTLGYYRPGTCAPALCQRPPYQRNAAIVEAAAISGAIIALP</sequence>
<evidence type="ECO:0000256" key="1">
    <source>
        <dbReference type="SAM" id="MobiDB-lite"/>
    </source>
</evidence>
<organism evidence="3 4">
    <name type="scientific">Roseimaritima ulvae</name>
    <dbReference type="NCBI Taxonomy" id="980254"/>
    <lineage>
        <taxon>Bacteria</taxon>
        <taxon>Pseudomonadati</taxon>
        <taxon>Planctomycetota</taxon>
        <taxon>Planctomycetia</taxon>
        <taxon>Pirellulales</taxon>
        <taxon>Pirellulaceae</taxon>
        <taxon>Roseimaritima</taxon>
    </lineage>
</organism>
<feature type="region of interest" description="Disordered" evidence="1">
    <location>
        <begin position="22"/>
        <end position="42"/>
    </location>
</feature>
<dbReference type="Proteomes" id="UP000325286">
    <property type="component" value="Chromosome"/>
</dbReference>